<dbReference type="Proteomes" id="UP001255856">
    <property type="component" value="Unassembled WGS sequence"/>
</dbReference>
<sequence>MATKDLTLHVSSKLGGEWSAPGVAGLLTGPSLEYLVSKWGSLDTMVKTRLLMAPLLLPPSTIESLNPALADMIEVARADKDEWVRVMASLAWPYTGRLHIQSVASEFRLVDKALSELTASLASLNPAIYRPEEESFLEPDLLGAGAQHTAAPVPAHRHFRARPRSEAPSQRLLDTSQARAPIAPQRRGPIMPRNPSHERGLANNASSSSTSAGAERGGGASMFMPTVSSARRAAPAVPDIFLSSRPPARPTEQAGARGAEARGQPPARRTVALDISTVAALNQQAAAEKERKAQEEREARELAARKRAEALETARQAARAARDAAREAAKLSRQQDRDKKRKHASGGEGTKELDADKVVGSGNANT</sequence>
<gene>
    <name evidence="3" type="ORF">QBZ16_000198</name>
</gene>
<evidence type="ECO:0000313" key="3">
    <source>
        <dbReference type="EMBL" id="KAK2080345.1"/>
    </source>
</evidence>
<feature type="compositionally biased region" description="Low complexity" evidence="1">
    <location>
        <begin position="252"/>
        <end position="267"/>
    </location>
</feature>
<evidence type="ECO:0000313" key="4">
    <source>
        <dbReference type="Proteomes" id="UP001255856"/>
    </source>
</evidence>
<comment type="caution">
    <text evidence="3">The sequence shown here is derived from an EMBL/GenBank/DDBJ whole genome shotgun (WGS) entry which is preliminary data.</text>
</comment>
<feature type="compositionally biased region" description="Basic and acidic residues" evidence="1">
    <location>
        <begin position="320"/>
        <end position="338"/>
    </location>
</feature>
<reference evidence="3" key="1">
    <citation type="submission" date="2021-01" db="EMBL/GenBank/DDBJ databases">
        <authorList>
            <person name="Eckstrom K.M.E."/>
        </authorList>
    </citation>
    <scope>NUCLEOTIDE SEQUENCE</scope>
    <source>
        <strain evidence="3">UVCC 0001</strain>
    </source>
</reference>
<feature type="region of interest" description="Disordered" evidence="1">
    <location>
        <begin position="147"/>
        <end position="223"/>
    </location>
</feature>
<accession>A0AAD9INT0</accession>
<dbReference type="AlphaFoldDB" id="A0AAD9INT0"/>
<feature type="compositionally biased region" description="Basic and acidic residues" evidence="1">
    <location>
        <begin position="287"/>
        <end position="312"/>
    </location>
</feature>
<feature type="region of interest" description="Disordered" evidence="1">
    <location>
        <begin position="238"/>
        <end position="267"/>
    </location>
</feature>
<dbReference type="EMBL" id="JASFZW010000001">
    <property type="protein sequence ID" value="KAK2080345.1"/>
    <property type="molecule type" value="Genomic_DNA"/>
</dbReference>
<dbReference type="InterPro" id="IPR056557">
    <property type="entry name" value="NELF-A_N"/>
</dbReference>
<feature type="region of interest" description="Disordered" evidence="1">
    <location>
        <begin position="284"/>
        <end position="366"/>
    </location>
</feature>
<proteinExistence type="predicted"/>
<dbReference type="Pfam" id="PF23553">
    <property type="entry name" value="NELF-A_N"/>
    <property type="match status" value="1"/>
</dbReference>
<feature type="compositionally biased region" description="Low complexity" evidence="1">
    <location>
        <begin position="201"/>
        <end position="214"/>
    </location>
</feature>
<evidence type="ECO:0000256" key="1">
    <source>
        <dbReference type="SAM" id="MobiDB-lite"/>
    </source>
</evidence>
<organism evidence="3 4">
    <name type="scientific">Prototheca wickerhamii</name>
    <dbReference type="NCBI Taxonomy" id="3111"/>
    <lineage>
        <taxon>Eukaryota</taxon>
        <taxon>Viridiplantae</taxon>
        <taxon>Chlorophyta</taxon>
        <taxon>core chlorophytes</taxon>
        <taxon>Trebouxiophyceae</taxon>
        <taxon>Chlorellales</taxon>
        <taxon>Chlorellaceae</taxon>
        <taxon>Prototheca</taxon>
    </lineage>
</organism>
<name>A0AAD9INT0_PROWI</name>
<evidence type="ECO:0000259" key="2">
    <source>
        <dbReference type="Pfam" id="PF23553"/>
    </source>
</evidence>
<protein>
    <recommendedName>
        <fullName evidence="2">NELF-A N-terminal domain-containing protein</fullName>
    </recommendedName>
</protein>
<keyword evidence="4" id="KW-1185">Reference proteome</keyword>
<feature type="domain" description="NELF-A N-terminal" evidence="2">
    <location>
        <begin position="8"/>
        <end position="102"/>
    </location>
</feature>